<sequence length="337" mass="37264">MHHGLSTSTPAATVPVPASVGLADFQDLGHATDTFAADVVAGLAEPRKAIPAKYFYDAIGSRLFDRICALREYYPTRTEMKLLETHRGEMAKLIGDDAALVEFGGGSLAKVRVLLDAMPRLKSFVAIDISRDHLLDAATTLAEDYPRLQVAGVCADFTRPVALPAVARRRRRVGFFPGSTIGNFEPEAAADFLRTVAGDLGRGGGLLIGVDLVKDTEVLERAYNDADGITAAFNLNLLTRINRELCGSFEPRYFRHHACWNADESRIEMHLVSRRRQRVHVAGRVFLFDEGETIHTENSYKYTVDGFHALAEDAGFRPVRTWTDARQLFSVHYLEVA</sequence>
<dbReference type="PANTHER" id="PTHR43397">
    <property type="entry name" value="ERGOTHIONEINE BIOSYNTHESIS PROTEIN 1"/>
    <property type="match status" value="1"/>
</dbReference>
<organism evidence="4 5">
    <name type="scientific">Caenispirillum bisanense</name>
    <dbReference type="NCBI Taxonomy" id="414052"/>
    <lineage>
        <taxon>Bacteria</taxon>
        <taxon>Pseudomonadati</taxon>
        <taxon>Pseudomonadota</taxon>
        <taxon>Alphaproteobacteria</taxon>
        <taxon>Rhodospirillales</taxon>
        <taxon>Novispirillaceae</taxon>
        <taxon>Caenispirillum</taxon>
    </lineage>
</organism>
<dbReference type="GO" id="GO:0032259">
    <property type="term" value="P:methylation"/>
    <property type="evidence" value="ECO:0007669"/>
    <property type="project" value="UniProtKB-KW"/>
</dbReference>
<dbReference type="InterPro" id="IPR017804">
    <property type="entry name" value="MeTrfase_EgtD-like"/>
</dbReference>
<dbReference type="OrthoDB" id="5289726at2"/>
<evidence type="ECO:0000313" key="4">
    <source>
        <dbReference type="EMBL" id="SOD91804.1"/>
    </source>
</evidence>
<dbReference type="Gene3D" id="3.40.50.150">
    <property type="entry name" value="Vaccinia Virus protein VP39"/>
    <property type="match status" value="1"/>
</dbReference>
<dbReference type="Pfam" id="PF10017">
    <property type="entry name" value="Methyltransf_33"/>
    <property type="match status" value="1"/>
</dbReference>
<dbReference type="InterPro" id="IPR029063">
    <property type="entry name" value="SAM-dependent_MTases_sf"/>
</dbReference>
<evidence type="ECO:0000313" key="5">
    <source>
        <dbReference type="Proteomes" id="UP000219621"/>
    </source>
</evidence>
<dbReference type="InterPro" id="IPR051128">
    <property type="entry name" value="EgtD_Methyltrsf_superfamily"/>
</dbReference>
<dbReference type="RefSeq" id="WP_097277898.1">
    <property type="nucleotide sequence ID" value="NZ_OCNJ01000002.1"/>
</dbReference>
<dbReference type="NCBIfam" id="TIGR03438">
    <property type="entry name" value="egtD_ergothio"/>
    <property type="match status" value="1"/>
</dbReference>
<dbReference type="InterPro" id="IPR019257">
    <property type="entry name" value="MeTrfase_dom"/>
</dbReference>
<dbReference type="PANTHER" id="PTHR43397:SF1">
    <property type="entry name" value="ERGOTHIONEINE BIOSYNTHESIS PROTEIN 1"/>
    <property type="match status" value="1"/>
</dbReference>
<accession>A0A286G9Z3</accession>
<dbReference type="Proteomes" id="UP000219621">
    <property type="component" value="Unassembled WGS sequence"/>
</dbReference>
<name>A0A286G9Z3_9PROT</name>
<evidence type="ECO:0000256" key="1">
    <source>
        <dbReference type="ARBA" id="ARBA00022603"/>
    </source>
</evidence>
<dbReference type="PIRSF" id="PIRSF018005">
    <property type="entry name" value="UCP018005"/>
    <property type="match status" value="1"/>
</dbReference>
<dbReference type="AlphaFoldDB" id="A0A286G9Z3"/>
<dbReference type="InterPro" id="IPR035094">
    <property type="entry name" value="EgtD"/>
</dbReference>
<protein>
    <submittedName>
        <fullName evidence="4">Dimethylhistidine N-methyltransferase</fullName>
    </submittedName>
</protein>
<reference evidence="4 5" key="1">
    <citation type="submission" date="2017-09" db="EMBL/GenBank/DDBJ databases">
        <authorList>
            <person name="Ehlers B."/>
            <person name="Leendertz F.H."/>
        </authorList>
    </citation>
    <scope>NUCLEOTIDE SEQUENCE [LARGE SCALE GENOMIC DNA]</scope>
    <source>
        <strain evidence="4 5">USBA 140</strain>
    </source>
</reference>
<dbReference type="GO" id="GO:0008168">
    <property type="term" value="F:methyltransferase activity"/>
    <property type="evidence" value="ECO:0007669"/>
    <property type="project" value="UniProtKB-KW"/>
</dbReference>
<evidence type="ECO:0000259" key="3">
    <source>
        <dbReference type="Pfam" id="PF10017"/>
    </source>
</evidence>
<gene>
    <name evidence="4" type="ORF">SAMN05421508_102116</name>
</gene>
<dbReference type="SUPFAM" id="SSF53335">
    <property type="entry name" value="S-adenosyl-L-methionine-dependent methyltransferases"/>
    <property type="match status" value="1"/>
</dbReference>
<evidence type="ECO:0000256" key="2">
    <source>
        <dbReference type="ARBA" id="ARBA00022679"/>
    </source>
</evidence>
<keyword evidence="5" id="KW-1185">Reference proteome</keyword>
<keyword evidence="1 4" id="KW-0489">Methyltransferase</keyword>
<feature type="domain" description="Histidine-specific methyltransferase SAM-dependent" evidence="3">
    <location>
        <begin position="35"/>
        <end position="335"/>
    </location>
</feature>
<keyword evidence="2 4" id="KW-0808">Transferase</keyword>
<proteinExistence type="predicted"/>
<dbReference type="EMBL" id="OCNJ01000002">
    <property type="protein sequence ID" value="SOD91804.1"/>
    <property type="molecule type" value="Genomic_DNA"/>
</dbReference>